<feature type="transmembrane region" description="Helical" evidence="1">
    <location>
        <begin position="325"/>
        <end position="350"/>
    </location>
</feature>
<feature type="transmembrane region" description="Helical" evidence="1">
    <location>
        <begin position="357"/>
        <end position="372"/>
    </location>
</feature>
<evidence type="ECO:0000313" key="2">
    <source>
        <dbReference type="EMBL" id="ETO41005.1"/>
    </source>
</evidence>
<dbReference type="EMBL" id="ALXG01000008">
    <property type="protein sequence ID" value="ETO41005.1"/>
    <property type="molecule type" value="Genomic_DNA"/>
</dbReference>
<protein>
    <submittedName>
        <fullName evidence="2">Polysaccharide polymerase</fullName>
    </submittedName>
</protein>
<dbReference type="Proteomes" id="UP000019474">
    <property type="component" value="Unassembled WGS sequence"/>
</dbReference>
<feature type="transmembrane region" description="Helical" evidence="1">
    <location>
        <begin position="244"/>
        <end position="266"/>
    </location>
</feature>
<keyword evidence="1" id="KW-0812">Transmembrane</keyword>
<name>W9EJ51_9LACO</name>
<organism evidence="2 3">
    <name type="scientific">Fructilactobacillus florum 8D</name>
    <dbReference type="NCBI Taxonomy" id="1221538"/>
    <lineage>
        <taxon>Bacteria</taxon>
        <taxon>Bacillati</taxon>
        <taxon>Bacillota</taxon>
        <taxon>Bacilli</taxon>
        <taxon>Lactobacillales</taxon>
        <taxon>Lactobacillaceae</taxon>
        <taxon>Fructilactobacillus</taxon>
    </lineage>
</organism>
<feature type="transmembrane region" description="Helical" evidence="1">
    <location>
        <begin position="162"/>
        <end position="183"/>
    </location>
</feature>
<evidence type="ECO:0000313" key="3">
    <source>
        <dbReference type="Proteomes" id="UP000019474"/>
    </source>
</evidence>
<reference evidence="2 3" key="1">
    <citation type="submission" date="2012-08" db="EMBL/GenBank/DDBJ databases">
        <title>Genome sequencing of Lactobacillus florum 8D.</title>
        <authorList>
            <person name="Kim E.B."/>
            <person name="Marco M.L."/>
        </authorList>
    </citation>
    <scope>NUCLEOTIDE SEQUENCE [LARGE SCALE GENOMIC DNA]</scope>
    <source>
        <strain evidence="2 3">8D</strain>
    </source>
</reference>
<evidence type="ECO:0000256" key="1">
    <source>
        <dbReference type="SAM" id="Phobius"/>
    </source>
</evidence>
<keyword evidence="1" id="KW-1133">Transmembrane helix</keyword>
<accession>W9EJ51</accession>
<keyword evidence="3" id="KW-1185">Reference proteome</keyword>
<sequence>MITDLIKKRDSNRMILLRERLVCTFFGIYTFLMFSSLVYANWIKPYDFMFSPLPKIAAIVLIVGCCLSVLMRTASQSYFVYFFLIFLGLLVKQVSTLAFPLWVFVMLLMVSKVDFSKLVKVFFYVNGSLTCVTIVLGYFNLIPTFFSPRGIAPDGTVLLRQALGFNWVTLPAQVFFYLVLAYIMIKKGKLSFSALAIISGISLFLYVETNTRNPFILEILIVLIFLLLKSPLHHFLMRIFHSKLFGWTGILIFPVLTFLSVFFATIGTNGGFMKIFDHLMSGRFALAHQGVERYGISLFGKQIIFNTYRPDRPLRGSYFYLDNSYIQYLLNFGLIMLFIIILLISLALYVQYQGKKWYVLLIFILIALHSFSDPQLIYLQYSPFILIIDSVIDRVRFDFPKKVHWRMISSE</sequence>
<gene>
    <name evidence="2" type="ORF">B808_78</name>
</gene>
<feature type="transmembrane region" description="Helical" evidence="1">
    <location>
        <begin position="213"/>
        <end position="232"/>
    </location>
</feature>
<keyword evidence="1" id="KW-0472">Membrane</keyword>
<dbReference type="AlphaFoldDB" id="W9EJ51"/>
<feature type="transmembrane region" description="Helical" evidence="1">
    <location>
        <begin position="21"/>
        <end position="40"/>
    </location>
</feature>
<proteinExistence type="predicted"/>
<feature type="transmembrane region" description="Helical" evidence="1">
    <location>
        <begin position="122"/>
        <end position="142"/>
    </location>
</feature>
<feature type="transmembrane region" description="Helical" evidence="1">
    <location>
        <begin position="52"/>
        <end position="71"/>
    </location>
</feature>
<dbReference type="PATRIC" id="fig|1221538.3.peg.79"/>
<comment type="caution">
    <text evidence="2">The sequence shown here is derived from an EMBL/GenBank/DDBJ whole genome shotgun (WGS) entry which is preliminary data.</text>
</comment>